<reference evidence="11" key="2">
    <citation type="submission" date="2021-08" db="EMBL/GenBank/DDBJ databases">
        <authorList>
            <person name="Tani A."/>
            <person name="Ola A."/>
            <person name="Ogura Y."/>
            <person name="Katsura K."/>
            <person name="Hayashi T."/>
        </authorList>
    </citation>
    <scope>NUCLEOTIDE SEQUENCE</scope>
    <source>
        <strain evidence="11">DSM 23632</strain>
    </source>
</reference>
<keyword evidence="3 11" id="KW-0436">Ligase</keyword>
<evidence type="ECO:0000256" key="7">
    <source>
        <dbReference type="ARBA" id="ARBA00042773"/>
    </source>
</evidence>
<comment type="caution">
    <text evidence="11">The sequence shown here is derived from an EMBL/GenBank/DDBJ whole genome shotgun (WGS) entry which is preliminary data.</text>
</comment>
<gene>
    <name evidence="11" type="primary">lcfB_3</name>
    <name evidence="11" type="ORF">MPOCJGCO_3568</name>
</gene>
<evidence type="ECO:0000256" key="1">
    <source>
        <dbReference type="ARBA" id="ARBA00004170"/>
    </source>
</evidence>
<dbReference type="PANTHER" id="PTHR43767">
    <property type="entry name" value="LONG-CHAIN-FATTY-ACID--COA LIGASE"/>
    <property type="match status" value="1"/>
</dbReference>
<evidence type="ECO:0000313" key="12">
    <source>
        <dbReference type="Proteomes" id="UP001055057"/>
    </source>
</evidence>
<dbReference type="InterPro" id="IPR025110">
    <property type="entry name" value="AMP-bd_C"/>
</dbReference>
<dbReference type="Gene3D" id="3.40.50.12780">
    <property type="entry name" value="N-terminal domain of ligase-like"/>
    <property type="match status" value="1"/>
</dbReference>
<dbReference type="Gene3D" id="3.30.300.30">
    <property type="match status" value="1"/>
</dbReference>
<dbReference type="EC" id="6.2.1.3" evidence="5"/>
<dbReference type="PROSITE" id="PS00455">
    <property type="entry name" value="AMP_BINDING"/>
    <property type="match status" value="1"/>
</dbReference>
<evidence type="ECO:0000259" key="10">
    <source>
        <dbReference type="Pfam" id="PF13193"/>
    </source>
</evidence>
<keyword evidence="12" id="KW-1185">Reference proteome</keyword>
<evidence type="ECO:0000256" key="2">
    <source>
        <dbReference type="ARBA" id="ARBA00005005"/>
    </source>
</evidence>
<comment type="subcellular location">
    <subcellularLocation>
        <location evidence="1">Membrane</location>
        <topology evidence="1">Peripheral membrane protein</topology>
    </subcellularLocation>
</comment>
<evidence type="ECO:0000259" key="9">
    <source>
        <dbReference type="Pfam" id="PF00501"/>
    </source>
</evidence>
<dbReference type="InterPro" id="IPR050237">
    <property type="entry name" value="ATP-dep_AMP-bd_enzyme"/>
</dbReference>
<dbReference type="RefSeq" id="WP_238184011.1">
    <property type="nucleotide sequence ID" value="NZ_BPRB01000214.1"/>
</dbReference>
<dbReference type="PANTHER" id="PTHR43767:SF8">
    <property type="entry name" value="LONG-CHAIN-FATTY-ACID--COA LIGASE"/>
    <property type="match status" value="1"/>
</dbReference>
<evidence type="ECO:0000256" key="3">
    <source>
        <dbReference type="ARBA" id="ARBA00022598"/>
    </source>
</evidence>
<dbReference type="Proteomes" id="UP001055057">
    <property type="component" value="Unassembled WGS sequence"/>
</dbReference>
<dbReference type="InterPro" id="IPR042099">
    <property type="entry name" value="ANL_N_sf"/>
</dbReference>
<dbReference type="EMBL" id="BPRB01000214">
    <property type="protein sequence ID" value="GJE61446.1"/>
    <property type="molecule type" value="Genomic_DNA"/>
</dbReference>
<evidence type="ECO:0000256" key="4">
    <source>
        <dbReference type="ARBA" id="ARBA00023136"/>
    </source>
</evidence>
<protein>
    <recommendedName>
        <fullName evidence="6">Long-chain-fatty-acid--CoA ligase</fullName>
        <ecNumber evidence="5">6.2.1.3</ecNumber>
    </recommendedName>
    <alternativeName>
        <fullName evidence="7">Long-chain acyl-CoA synthetase</fullName>
    </alternativeName>
</protein>
<evidence type="ECO:0000256" key="8">
    <source>
        <dbReference type="SAM" id="MobiDB-lite"/>
    </source>
</evidence>
<dbReference type="Pfam" id="PF00501">
    <property type="entry name" value="AMP-binding"/>
    <property type="match status" value="1"/>
</dbReference>
<dbReference type="InterPro" id="IPR045851">
    <property type="entry name" value="AMP-bd_C_sf"/>
</dbReference>
<feature type="domain" description="AMP-binding enzyme C-terminal" evidence="10">
    <location>
        <begin position="473"/>
        <end position="549"/>
    </location>
</feature>
<sequence>MSRGAIPGDEPVPTPERPAWERAFPDCCDWDGRIEISTIPDLLAAGVARADGGPVIDFRDRQIGYPDFAAAVDRIAAGLIARGLAPDATIGLHLPNTPFHPLAFFAAARAGLRVVHLSGLDAPRELAHKLSVTRARILVTTNLPGFLPVALRLLEEGSVDTILVGDDAEWGASTVAEPLPIPEREGVVPLASLRQAPVPAAWPQRTPDDVMLLQFTGGTTGLPKAAMLTHGNLTAAVSMYRLWTDDGDDALAAARIVCVLPLFHIYALTTVLLRCVRGGTQILLRQRFDPAEVIADIALKRATSFPGVPTMWVALLNWPGIETVDFSSLRSCMSGGAPLPFEVMERLSRLMGVDLSVGWGMTETAPAGTRLPARAERRPGVIGIPLAGFRLRIVSLEDPAREVAIGEIGEIAIRGPNVFAGYFEQPDATAEAFCDGWFLTGDIGRVDADGLFDLVDRRKNMIISGGYNVYPVQIEGAIYEHPDVAETIVIGIPCDYRGQAAKAFVTLKPGVEPFTLEALQDFLGSRIGRHEIPRALEFRDALPRSPAGKLLASVLVAEERARSGPEHP</sequence>
<dbReference type="SUPFAM" id="SSF56801">
    <property type="entry name" value="Acetyl-CoA synthetase-like"/>
    <property type="match status" value="1"/>
</dbReference>
<evidence type="ECO:0000256" key="5">
    <source>
        <dbReference type="ARBA" id="ARBA00026121"/>
    </source>
</evidence>
<organism evidence="11 12">
    <name type="scientific">Methylobacterium trifolii</name>
    <dbReference type="NCBI Taxonomy" id="1003092"/>
    <lineage>
        <taxon>Bacteria</taxon>
        <taxon>Pseudomonadati</taxon>
        <taxon>Pseudomonadota</taxon>
        <taxon>Alphaproteobacteria</taxon>
        <taxon>Hyphomicrobiales</taxon>
        <taxon>Methylobacteriaceae</taxon>
        <taxon>Methylobacterium</taxon>
    </lineage>
</organism>
<dbReference type="InterPro" id="IPR000873">
    <property type="entry name" value="AMP-dep_synth/lig_dom"/>
</dbReference>
<dbReference type="GO" id="GO:0016874">
    <property type="term" value="F:ligase activity"/>
    <property type="evidence" value="ECO:0007669"/>
    <property type="project" value="UniProtKB-KW"/>
</dbReference>
<keyword evidence="4" id="KW-0472">Membrane</keyword>
<feature type="region of interest" description="Disordered" evidence="8">
    <location>
        <begin position="1"/>
        <end position="20"/>
    </location>
</feature>
<evidence type="ECO:0000256" key="6">
    <source>
        <dbReference type="ARBA" id="ARBA00039545"/>
    </source>
</evidence>
<evidence type="ECO:0000313" key="11">
    <source>
        <dbReference type="EMBL" id="GJE61446.1"/>
    </source>
</evidence>
<feature type="domain" description="AMP-dependent synthetase/ligase" evidence="9">
    <location>
        <begin position="54"/>
        <end position="423"/>
    </location>
</feature>
<dbReference type="Pfam" id="PF13193">
    <property type="entry name" value="AMP-binding_C"/>
    <property type="match status" value="1"/>
</dbReference>
<proteinExistence type="predicted"/>
<accession>A0ABQ4U3W1</accession>
<reference evidence="11" key="1">
    <citation type="journal article" date="2021" name="Front. Microbiol.">
        <title>Comprehensive Comparative Genomics and Phenotyping of Methylobacterium Species.</title>
        <authorList>
            <person name="Alessa O."/>
            <person name="Ogura Y."/>
            <person name="Fujitani Y."/>
            <person name="Takami H."/>
            <person name="Hayashi T."/>
            <person name="Sahin N."/>
            <person name="Tani A."/>
        </authorList>
    </citation>
    <scope>NUCLEOTIDE SEQUENCE</scope>
    <source>
        <strain evidence="11">DSM 23632</strain>
    </source>
</reference>
<comment type="pathway">
    <text evidence="2">Lipid metabolism; fatty acid beta-oxidation.</text>
</comment>
<name>A0ABQ4U3W1_9HYPH</name>
<dbReference type="InterPro" id="IPR020845">
    <property type="entry name" value="AMP-binding_CS"/>
</dbReference>